<keyword evidence="2" id="KW-1185">Reference proteome</keyword>
<proteinExistence type="predicted"/>
<evidence type="ECO:0000313" key="2">
    <source>
        <dbReference type="Proteomes" id="UP000535838"/>
    </source>
</evidence>
<dbReference type="Proteomes" id="UP000535838">
    <property type="component" value="Unassembled WGS sequence"/>
</dbReference>
<organism evidence="1 2">
    <name type="scientific">Cohnella thailandensis</name>
    <dbReference type="NCBI Taxonomy" id="557557"/>
    <lineage>
        <taxon>Bacteria</taxon>
        <taxon>Bacillati</taxon>
        <taxon>Bacillota</taxon>
        <taxon>Bacilli</taxon>
        <taxon>Bacillales</taxon>
        <taxon>Paenibacillaceae</taxon>
        <taxon>Cohnella</taxon>
    </lineage>
</organism>
<comment type="caution">
    <text evidence="1">The sequence shown here is derived from an EMBL/GenBank/DDBJ whole genome shotgun (WGS) entry which is preliminary data.</text>
</comment>
<protein>
    <submittedName>
        <fullName evidence="1">Uncharacterized protein</fullName>
    </submittedName>
</protein>
<reference evidence="1 2" key="1">
    <citation type="submission" date="2020-08" db="EMBL/GenBank/DDBJ databases">
        <title>Cohnella phylogeny.</title>
        <authorList>
            <person name="Dunlap C."/>
        </authorList>
    </citation>
    <scope>NUCLEOTIDE SEQUENCE [LARGE SCALE GENOMIC DNA]</scope>
    <source>
        <strain evidence="1 2">DSM 25241</strain>
    </source>
</reference>
<dbReference type="EMBL" id="JACJVQ010000002">
    <property type="protein sequence ID" value="MBB6632620.1"/>
    <property type="molecule type" value="Genomic_DNA"/>
</dbReference>
<evidence type="ECO:0000313" key="1">
    <source>
        <dbReference type="EMBL" id="MBB6632620.1"/>
    </source>
</evidence>
<gene>
    <name evidence="1" type="ORF">H7B67_00590</name>
</gene>
<sequence>MKKYQIRFFFEYGGGCLWGVDERTKEKFGYYINPEDLPLSKETIDLINELEIKYQTSLDWEYPPNPSPWSKQEIILFKTNLETLIMKIKNELIEEFEVHNELNFEGIFGEDINFT</sequence>
<accession>A0A841SRU4</accession>
<dbReference type="RefSeq" id="WP_185117866.1">
    <property type="nucleotide sequence ID" value="NZ_JACJVQ010000002.1"/>
</dbReference>
<name>A0A841SRU4_9BACL</name>
<dbReference type="AlphaFoldDB" id="A0A841SRU4"/>